<dbReference type="OrthoDB" id="5561659at2759"/>
<proteinExistence type="predicted"/>
<evidence type="ECO:0000259" key="5">
    <source>
        <dbReference type="Pfam" id="PF07522"/>
    </source>
</evidence>
<dbReference type="Gene3D" id="3.40.50.12650">
    <property type="match status" value="1"/>
</dbReference>
<feature type="region of interest" description="Disordered" evidence="4">
    <location>
        <begin position="73"/>
        <end position="126"/>
    </location>
</feature>
<dbReference type="GO" id="GO:0006281">
    <property type="term" value="P:DNA repair"/>
    <property type="evidence" value="ECO:0007669"/>
    <property type="project" value="UniProtKB-KW"/>
</dbReference>
<dbReference type="Pfam" id="PF07522">
    <property type="entry name" value="DRMBL"/>
    <property type="match status" value="1"/>
</dbReference>
<dbReference type="AlphaFoldDB" id="A0A9P7L9V6"/>
<dbReference type="InterPro" id="IPR036866">
    <property type="entry name" value="RibonucZ/Hydroxyglut_hydro"/>
</dbReference>
<evidence type="ECO:0000256" key="4">
    <source>
        <dbReference type="SAM" id="MobiDB-lite"/>
    </source>
</evidence>
<dbReference type="InterPro" id="IPR011084">
    <property type="entry name" value="DRMBL"/>
</dbReference>
<protein>
    <recommendedName>
        <fullName evidence="5">DNA repair metallo-beta-lactamase domain-containing protein</fullName>
    </recommendedName>
</protein>
<feature type="compositionally biased region" description="Polar residues" evidence="4">
    <location>
        <begin position="198"/>
        <end position="209"/>
    </location>
</feature>
<organism evidence="6 7">
    <name type="scientific">Fusarium xylarioides</name>
    <dbReference type="NCBI Taxonomy" id="221167"/>
    <lineage>
        <taxon>Eukaryota</taxon>
        <taxon>Fungi</taxon>
        <taxon>Dikarya</taxon>
        <taxon>Ascomycota</taxon>
        <taxon>Pezizomycotina</taxon>
        <taxon>Sordariomycetes</taxon>
        <taxon>Hypocreomycetidae</taxon>
        <taxon>Hypocreales</taxon>
        <taxon>Nectriaceae</taxon>
        <taxon>Fusarium</taxon>
        <taxon>Fusarium fujikuroi species complex</taxon>
    </lineage>
</organism>
<evidence type="ECO:0000313" key="6">
    <source>
        <dbReference type="EMBL" id="KAG5771500.1"/>
    </source>
</evidence>
<reference evidence="6" key="1">
    <citation type="journal article" date="2020" name="bioRxiv">
        <title>Historical genomics reveals the evolutionary mechanisms behind multiple outbreaks of the host-specific coffee wilt pathogen Fusarium xylarioides.</title>
        <authorList>
            <person name="Peck D."/>
            <person name="Nowell R.W."/>
            <person name="Flood J."/>
            <person name="Ryan M.J."/>
            <person name="Barraclough T.G."/>
        </authorList>
    </citation>
    <scope>NUCLEOTIDE SEQUENCE</scope>
    <source>
        <strain evidence="6">IMI 127659i</strain>
    </source>
</reference>
<evidence type="ECO:0000256" key="2">
    <source>
        <dbReference type="ARBA" id="ARBA00023204"/>
    </source>
</evidence>
<name>A0A9P7L9V6_9HYPO</name>
<feature type="compositionally biased region" description="Polar residues" evidence="4">
    <location>
        <begin position="82"/>
        <end position="126"/>
    </location>
</feature>
<keyword evidence="7" id="KW-1185">Reference proteome</keyword>
<sequence>MLVEKLRKNPKNQKQRDECSLPRTIYFPYSRHSSLPELCHFVEAFRPLDVWPCTVNNAEWLKNGITIGGMFGPSCSDDGHQQHGSQTTIGSDSVPSSPVRESQGASQKRATNINNRFMSPLLDTQASIRHRRIGSEAECPEENLEAPSENSTQQSLVVPTIEQAEDVQQENHIHPEPLTNNSSDSPAPVSCRRKRTVSDASVSGNGSNRRQMRQITEESLPLTLPDEASIGRQDAYWHMVDYMDEGTWGSFQLISTSNEYTVNEPEL</sequence>
<dbReference type="Proteomes" id="UP000750502">
    <property type="component" value="Unassembled WGS sequence"/>
</dbReference>
<feature type="region of interest" description="Disordered" evidence="4">
    <location>
        <begin position="173"/>
        <end position="219"/>
    </location>
</feature>
<dbReference type="Gene3D" id="3.60.15.10">
    <property type="entry name" value="Ribonuclease Z/Hydroxyacylglutathione hydrolase-like"/>
    <property type="match status" value="1"/>
</dbReference>
<keyword evidence="3" id="KW-0539">Nucleus</keyword>
<comment type="caution">
    <text evidence="6">The sequence shown here is derived from an EMBL/GenBank/DDBJ whole genome shotgun (WGS) entry which is preliminary data.</text>
</comment>
<keyword evidence="1" id="KW-0227">DNA damage</keyword>
<evidence type="ECO:0000256" key="1">
    <source>
        <dbReference type="ARBA" id="ARBA00022763"/>
    </source>
</evidence>
<gene>
    <name evidence="6" type="ORF">H9Q72_001940</name>
</gene>
<evidence type="ECO:0000313" key="7">
    <source>
        <dbReference type="Proteomes" id="UP000750502"/>
    </source>
</evidence>
<keyword evidence="2" id="KW-0234">DNA repair</keyword>
<dbReference type="EMBL" id="JADFTT010000036">
    <property type="protein sequence ID" value="KAG5771500.1"/>
    <property type="molecule type" value="Genomic_DNA"/>
</dbReference>
<feature type="domain" description="DNA repair metallo-beta-lactamase" evidence="5">
    <location>
        <begin position="25"/>
        <end position="56"/>
    </location>
</feature>
<evidence type="ECO:0000256" key="3">
    <source>
        <dbReference type="ARBA" id="ARBA00023242"/>
    </source>
</evidence>
<reference evidence="6" key="2">
    <citation type="submission" date="2020-10" db="EMBL/GenBank/DDBJ databases">
        <authorList>
            <person name="Peck L.D."/>
            <person name="Nowell R.W."/>
            <person name="Flood J."/>
            <person name="Ryan M.J."/>
            <person name="Barraclough T.G."/>
        </authorList>
    </citation>
    <scope>NUCLEOTIDE SEQUENCE</scope>
    <source>
        <strain evidence="6">IMI 127659i</strain>
    </source>
</reference>
<accession>A0A9P7L9V6</accession>